<feature type="non-terminal residue" evidence="1">
    <location>
        <position position="1"/>
    </location>
</feature>
<evidence type="ECO:0000313" key="1">
    <source>
        <dbReference type="EMBL" id="KKL24471.1"/>
    </source>
</evidence>
<reference evidence="1" key="1">
    <citation type="journal article" date="2015" name="Nature">
        <title>Complex archaea that bridge the gap between prokaryotes and eukaryotes.</title>
        <authorList>
            <person name="Spang A."/>
            <person name="Saw J.H."/>
            <person name="Jorgensen S.L."/>
            <person name="Zaremba-Niedzwiedzka K."/>
            <person name="Martijn J."/>
            <person name="Lind A.E."/>
            <person name="van Eijk R."/>
            <person name="Schleper C."/>
            <person name="Guy L."/>
            <person name="Ettema T.J."/>
        </authorList>
    </citation>
    <scope>NUCLEOTIDE SEQUENCE</scope>
</reference>
<proteinExistence type="predicted"/>
<accession>A0A0F9E3I9</accession>
<organism evidence="1">
    <name type="scientific">marine sediment metagenome</name>
    <dbReference type="NCBI Taxonomy" id="412755"/>
    <lineage>
        <taxon>unclassified sequences</taxon>
        <taxon>metagenomes</taxon>
        <taxon>ecological metagenomes</taxon>
    </lineage>
</organism>
<evidence type="ECO:0008006" key="2">
    <source>
        <dbReference type="Google" id="ProtNLM"/>
    </source>
</evidence>
<sequence>DTGGSSKVSDHNLTCYDPFTLSQISGPFAFTQPADAGGFSWDFNQAQIVSDQFRQIRPAPDGDLYWVIHGERTSDSAHAAALGRFDGNTGALKDFTVTGSVVVTLDVDPPSNSPSPPDLNRNIFIGFRTDSFGLPSVRAIYTEPIMDYEDQGGGFGTHPRKFLIYPGASVNSPLVLLPDDDYDDGTGQFPNFRSSSPPPVGTVIHARTINVDGQGQLWTIWDDQVASPDQLIHLLFNEVGLIKRQNVTTMFDSVTPASQMATPRLANGCVYVKSINRFIFWTRISSFPDRGAWIFHVNPETLVVTDEYKVPETAGSDFPSNDFGPLGYQSATIPGAGFYQQGSLYNTNPTQDIVFQLTDTKLFRYNPESRSATFPIPIVTAVPAQGVGDRGDTFYNWQRNAYSVANRTNNQDWEFYNLDRVTQGIATLRAIVDDIIDQADSNIVKTTGALDDLITGDINAPGRHDVLGFSIQNRESARQTLEMLGIPFMFHLIERGSALVAIDRIGDAPAGEVVPKGDLGSYEAGTAPP</sequence>
<dbReference type="AlphaFoldDB" id="A0A0F9E3I9"/>
<comment type="caution">
    <text evidence="1">The sequence shown here is derived from an EMBL/GenBank/DDBJ whole genome shotgun (WGS) entry which is preliminary data.</text>
</comment>
<gene>
    <name evidence="1" type="ORF">LCGC14_2414990</name>
</gene>
<protein>
    <recommendedName>
        <fullName evidence="2">Tip attachment protein J domain-containing protein</fullName>
    </recommendedName>
</protein>
<feature type="non-terminal residue" evidence="1">
    <location>
        <position position="529"/>
    </location>
</feature>
<dbReference type="EMBL" id="LAZR01036582">
    <property type="protein sequence ID" value="KKL24471.1"/>
    <property type="molecule type" value="Genomic_DNA"/>
</dbReference>
<name>A0A0F9E3I9_9ZZZZ</name>